<comment type="caution">
    <text evidence="1">The sequence shown here is derived from an EMBL/GenBank/DDBJ whole genome shotgun (WGS) entry which is preliminary data.</text>
</comment>
<organism evidence="1 2">
    <name type="scientific">Diploscapter pachys</name>
    <dbReference type="NCBI Taxonomy" id="2018661"/>
    <lineage>
        <taxon>Eukaryota</taxon>
        <taxon>Metazoa</taxon>
        <taxon>Ecdysozoa</taxon>
        <taxon>Nematoda</taxon>
        <taxon>Chromadorea</taxon>
        <taxon>Rhabditida</taxon>
        <taxon>Rhabditina</taxon>
        <taxon>Rhabditomorpha</taxon>
        <taxon>Rhabditoidea</taxon>
        <taxon>Rhabditidae</taxon>
        <taxon>Diploscapter</taxon>
    </lineage>
</organism>
<accession>A0A2A2JWZ3</accession>
<dbReference type="InterPro" id="IPR043733">
    <property type="entry name" value="DUF5677"/>
</dbReference>
<protein>
    <submittedName>
        <fullName evidence="1">Uncharacterized protein</fullName>
    </submittedName>
</protein>
<dbReference type="Proteomes" id="UP000218231">
    <property type="component" value="Unassembled WGS sequence"/>
</dbReference>
<evidence type="ECO:0000313" key="2">
    <source>
        <dbReference type="Proteomes" id="UP000218231"/>
    </source>
</evidence>
<dbReference type="AlphaFoldDB" id="A0A2A2JWZ3"/>
<evidence type="ECO:0000313" key="1">
    <source>
        <dbReference type="EMBL" id="PAV66130.1"/>
    </source>
</evidence>
<gene>
    <name evidence="1" type="ORF">WR25_05449</name>
</gene>
<dbReference type="Pfam" id="PF18928">
    <property type="entry name" value="DUF5677"/>
    <property type="match status" value="1"/>
</dbReference>
<proteinExistence type="predicted"/>
<dbReference type="EMBL" id="LIAE01010154">
    <property type="protein sequence ID" value="PAV66130.1"/>
    <property type="molecule type" value="Genomic_DNA"/>
</dbReference>
<name>A0A2A2JWZ3_9BILA</name>
<reference evidence="1 2" key="1">
    <citation type="journal article" date="2017" name="Curr. Biol.">
        <title>Genome architecture and evolution of a unichromosomal asexual nematode.</title>
        <authorList>
            <person name="Fradin H."/>
            <person name="Zegar C."/>
            <person name="Gutwein M."/>
            <person name="Lucas J."/>
            <person name="Kovtun M."/>
            <person name="Corcoran D."/>
            <person name="Baugh L.R."/>
            <person name="Kiontke K."/>
            <person name="Gunsalus K."/>
            <person name="Fitch D.H."/>
            <person name="Piano F."/>
        </authorList>
    </citation>
    <scope>NUCLEOTIDE SEQUENCE [LARGE SCALE GENOMIC DNA]</scope>
    <source>
        <strain evidence="1">PF1309</strain>
    </source>
</reference>
<keyword evidence="2" id="KW-1185">Reference proteome</keyword>
<sequence length="378" mass="41993">MGSLQSVLEEQLATMPRIIAMELVRDKLKAAGHAENEKLVEQIVDQLLGAGSDKEDGDDGDVLEFETDEEIVLEFTDADIARAQEYVDKISETIPELIHGAAEAAAVTMLRQYERDWAAWREATDIQMDQFRFNLQARWGKGFDALRMLIELSRDIGTDFYRRASRSRSRRRAHLNKALSHLHVRAIQIASEIMVLMENGYADGAMARWRTLHEVACVAMVLGDGGEALAERYLAHEIVEAKKGLGQYQQCHPKLGYAPFSIRAAARIERDYADAISRYGKDFGGDYGWVAAHLGNPRPNFSNIEDAAGRAMMRSHYKMASHNVHASTKGIAYRLGSLDRQYAVIAGASNSHAHHDAVAADVVDARQDRAIDGAQQAA</sequence>